<dbReference type="PROSITE" id="PS00518">
    <property type="entry name" value="ZF_RING_1"/>
    <property type="match status" value="1"/>
</dbReference>
<comment type="similarity">
    <text evidence="2">Belongs to the SNF2/RAD54 helicase family.</text>
</comment>
<organism evidence="15 16">
    <name type="scientific">Tilletiopsis washingtonensis</name>
    <dbReference type="NCBI Taxonomy" id="58919"/>
    <lineage>
        <taxon>Eukaryota</taxon>
        <taxon>Fungi</taxon>
        <taxon>Dikarya</taxon>
        <taxon>Basidiomycota</taxon>
        <taxon>Ustilaginomycotina</taxon>
        <taxon>Exobasidiomycetes</taxon>
        <taxon>Entylomatales</taxon>
        <taxon>Entylomatales incertae sedis</taxon>
        <taxon>Tilletiopsis</taxon>
    </lineage>
</organism>
<dbReference type="SMART" id="SM00184">
    <property type="entry name" value="RING"/>
    <property type="match status" value="1"/>
</dbReference>
<keyword evidence="8" id="KW-0862">Zinc</keyword>
<dbReference type="GO" id="GO:0006289">
    <property type="term" value="P:nucleotide-excision repair"/>
    <property type="evidence" value="ECO:0007669"/>
    <property type="project" value="TreeGrafter"/>
</dbReference>
<evidence type="ECO:0000313" key="16">
    <source>
        <dbReference type="Proteomes" id="UP000245946"/>
    </source>
</evidence>
<feature type="compositionally biased region" description="Basic residues" evidence="11">
    <location>
        <begin position="343"/>
        <end position="352"/>
    </location>
</feature>
<dbReference type="PANTHER" id="PTHR45626:SF12">
    <property type="entry name" value="DNA REPAIR PROTEIN RAD16"/>
    <property type="match status" value="1"/>
</dbReference>
<dbReference type="Gene3D" id="3.30.40.10">
    <property type="entry name" value="Zinc/RING finger domain, C3HC4 (zinc finger)"/>
    <property type="match status" value="1"/>
</dbReference>
<dbReference type="RefSeq" id="XP_025596242.1">
    <property type="nucleotide sequence ID" value="XM_025743079.1"/>
</dbReference>
<feature type="compositionally biased region" description="Low complexity" evidence="11">
    <location>
        <begin position="99"/>
        <end position="113"/>
    </location>
</feature>
<keyword evidence="3" id="KW-0479">Metal-binding</keyword>
<keyword evidence="7" id="KW-0347">Helicase</keyword>
<dbReference type="InterPro" id="IPR000330">
    <property type="entry name" value="SNF2_N"/>
</dbReference>
<comment type="subcellular location">
    <subcellularLocation>
        <location evidence="1">Nucleus</location>
    </subcellularLocation>
</comment>
<evidence type="ECO:0000256" key="1">
    <source>
        <dbReference type="ARBA" id="ARBA00004123"/>
    </source>
</evidence>
<dbReference type="STRING" id="58919.A0A316Z724"/>
<dbReference type="Pfam" id="PF00271">
    <property type="entry name" value="Helicase_C"/>
    <property type="match status" value="1"/>
</dbReference>
<evidence type="ECO:0000256" key="10">
    <source>
        <dbReference type="PROSITE-ProRule" id="PRU00175"/>
    </source>
</evidence>
<dbReference type="Pfam" id="PF00176">
    <property type="entry name" value="SNF2-rel_dom"/>
    <property type="match status" value="1"/>
</dbReference>
<keyword evidence="6" id="KW-0378">Hydrolase</keyword>
<feature type="region of interest" description="Disordered" evidence="11">
    <location>
        <begin position="301"/>
        <end position="418"/>
    </location>
</feature>
<dbReference type="PROSITE" id="PS50089">
    <property type="entry name" value="ZF_RING_2"/>
    <property type="match status" value="1"/>
</dbReference>
<feature type="compositionally biased region" description="Low complexity" evidence="11">
    <location>
        <begin position="8"/>
        <end position="61"/>
    </location>
</feature>
<dbReference type="AlphaFoldDB" id="A0A316Z724"/>
<evidence type="ECO:0000259" key="12">
    <source>
        <dbReference type="PROSITE" id="PS50089"/>
    </source>
</evidence>
<dbReference type="Gene3D" id="3.40.50.300">
    <property type="entry name" value="P-loop containing nucleotide triphosphate hydrolases"/>
    <property type="match status" value="1"/>
</dbReference>
<dbReference type="PANTHER" id="PTHR45626">
    <property type="entry name" value="TRANSCRIPTION TERMINATION FACTOR 2-RELATED"/>
    <property type="match status" value="1"/>
</dbReference>
<dbReference type="PROSITE" id="PS00690">
    <property type="entry name" value="DEAH_ATP_HELICASE"/>
    <property type="match status" value="1"/>
</dbReference>
<dbReference type="OrthoDB" id="448448at2759"/>
<evidence type="ECO:0000256" key="4">
    <source>
        <dbReference type="ARBA" id="ARBA00022741"/>
    </source>
</evidence>
<feature type="compositionally biased region" description="Low complexity" evidence="11">
    <location>
        <begin position="238"/>
        <end position="255"/>
    </location>
</feature>
<dbReference type="GO" id="GO:0005524">
    <property type="term" value="F:ATP binding"/>
    <property type="evidence" value="ECO:0007669"/>
    <property type="project" value="UniProtKB-KW"/>
</dbReference>
<feature type="domain" description="Helicase C-terminal" evidence="14">
    <location>
        <begin position="898"/>
        <end position="1058"/>
    </location>
</feature>
<dbReference type="InterPro" id="IPR038718">
    <property type="entry name" value="SNF2-like_sf"/>
</dbReference>
<proteinExistence type="inferred from homology"/>
<gene>
    <name evidence="15" type="ORF">FA09DRAFT_331572</name>
</gene>
<feature type="compositionally biased region" description="Basic and acidic residues" evidence="11">
    <location>
        <begin position="385"/>
        <end position="396"/>
    </location>
</feature>
<keyword evidence="4" id="KW-0547">Nucleotide-binding</keyword>
<feature type="domain" description="Helicase ATP-binding" evidence="13">
    <location>
        <begin position="467"/>
        <end position="639"/>
    </location>
</feature>
<evidence type="ECO:0000256" key="11">
    <source>
        <dbReference type="SAM" id="MobiDB-lite"/>
    </source>
</evidence>
<dbReference type="InterPro" id="IPR002464">
    <property type="entry name" value="DNA/RNA_helicase_DEAH_CS"/>
</dbReference>
<dbReference type="InterPro" id="IPR014001">
    <property type="entry name" value="Helicase_ATP-bd"/>
</dbReference>
<dbReference type="GO" id="GO:0008094">
    <property type="term" value="F:ATP-dependent activity, acting on DNA"/>
    <property type="evidence" value="ECO:0007669"/>
    <property type="project" value="TreeGrafter"/>
</dbReference>
<dbReference type="PROSITE" id="PS51194">
    <property type="entry name" value="HELICASE_CTER"/>
    <property type="match status" value="1"/>
</dbReference>
<dbReference type="SMART" id="SM00487">
    <property type="entry name" value="DEXDc"/>
    <property type="match status" value="1"/>
</dbReference>
<name>A0A316Z724_9BASI</name>
<evidence type="ECO:0000313" key="15">
    <source>
        <dbReference type="EMBL" id="PWN95963.1"/>
    </source>
</evidence>
<dbReference type="CDD" id="cd18008">
    <property type="entry name" value="DEXDc_SHPRH-like"/>
    <property type="match status" value="1"/>
</dbReference>
<dbReference type="GO" id="GO:0016787">
    <property type="term" value="F:hydrolase activity"/>
    <property type="evidence" value="ECO:0007669"/>
    <property type="project" value="UniProtKB-KW"/>
</dbReference>
<evidence type="ECO:0000259" key="14">
    <source>
        <dbReference type="PROSITE" id="PS51194"/>
    </source>
</evidence>
<dbReference type="PROSITE" id="PS51192">
    <property type="entry name" value="HELICASE_ATP_BIND_1"/>
    <property type="match status" value="1"/>
</dbReference>
<feature type="compositionally biased region" description="Basic residues" evidence="11">
    <location>
        <begin position="256"/>
        <end position="265"/>
    </location>
</feature>
<dbReference type="SUPFAM" id="SSF52540">
    <property type="entry name" value="P-loop containing nucleoside triphosphate hydrolases"/>
    <property type="match status" value="2"/>
</dbReference>
<evidence type="ECO:0008006" key="17">
    <source>
        <dbReference type="Google" id="ProtNLM"/>
    </source>
</evidence>
<keyword evidence="5 10" id="KW-0863">Zinc-finger</keyword>
<dbReference type="CDD" id="cd18793">
    <property type="entry name" value="SF2_C_SNF"/>
    <property type="match status" value="1"/>
</dbReference>
<dbReference type="SMART" id="SM00490">
    <property type="entry name" value="HELICc"/>
    <property type="match status" value="1"/>
</dbReference>
<dbReference type="SUPFAM" id="SSF57850">
    <property type="entry name" value="RING/U-box"/>
    <property type="match status" value="1"/>
</dbReference>
<dbReference type="EMBL" id="KZ819301">
    <property type="protein sequence ID" value="PWN95963.1"/>
    <property type="molecule type" value="Genomic_DNA"/>
</dbReference>
<dbReference type="InterPro" id="IPR018957">
    <property type="entry name" value="Znf_C3HC4_RING-type"/>
</dbReference>
<sequence length="1068" mass="117359">MPPRRSARASAAGSAPAPAPAAQRYADSPESPATTTATTTAPASGLSTPATSVGGAASVAARHPREGSLDSYASSDGSLPERRFAVIPPLPASRKRKAAAPVFAAAAPDAAEASGGSDIEFVSHAAAPKVKAEPKRSLRRTKPQRVVSPEDDGFLSGPSLGDASFSGGGGGGFFAADAPHDEPPAKSAARGNKAVPRRIEALKPLAELYSDEEEEAETTRLLAQSRAARAGETPRQLAALTANASANAPSSGSRPRPARAARPKSFKGLLSEDEEAVADSWDALSEALALRLQAEEDERVGAGGFVKHEGGFDDDDDDGGSDFGTPAPRAGPSRIKAAAAPKPRARGRATKKARIETSEEYEAPLLGSDLSDAPSDDEGAEGLQEDQRWETAIQREKRLKRRKTKKGKQSQYERAHGQFSVHHPELATVWTDLAATAEPVPQQAAQPEGLTIKLLPFQLEGLHWLKAQEASAWKGGLLADEMGMGKTIQMISLFLSDRKKPVLVVIPTVAIMQWKNEIAKYTENFKVLVWHGSDRETDAAEVQKYDVVLATYAVLESSFRKEHQGFKRKGVTIKEPSAVHAIHWHRIVLDEAHNIKERSTNTAKAAFELKGTFRWCLSGTPLQNRVGDLYSQIKFLGGDPFSFYLCKKCPCKSAYWSFENNRYCRTCGHTAMSHGNFWNQEVLKPIQRGGASHGEGGDAFKRMRLLLSRIMLRRTKIERADDMGLPPRTIVVRQDKFSEEEEDLYTSLYQEGTRKFNTYLDQGTVLNNYSNIFTLLTRMRQMACHPDLVLRSKTGMAAKMLGEAAGEGVHVCRLCTDEAEDAIMSKCRHIFCRECVRTYYESSTAEGGVPDCPQCHARLTIDLEQEELEPPAQLAEHQKGRQGILERLDMDKWRSSSKIEALVEELERSKRDDSTTKSIVFSQFVNFLDLIAFRLQRAGYKICRLEGGMSPQARDNTIQHFMKNADVTVFLVSLKAGGVALNLTEASRVYLMDPWWNGSVMAQSADRIHRLGQYRPIVIRYMVIEDSIESRILELQYKKQNMINAALSSDDAAMSRLSVADLQFLFQL</sequence>
<dbReference type="GO" id="GO:0008270">
    <property type="term" value="F:zinc ion binding"/>
    <property type="evidence" value="ECO:0007669"/>
    <property type="project" value="UniProtKB-KW"/>
</dbReference>
<keyword evidence="9" id="KW-0067">ATP-binding</keyword>
<dbReference type="InterPro" id="IPR013083">
    <property type="entry name" value="Znf_RING/FYVE/PHD"/>
</dbReference>
<feature type="region of interest" description="Disordered" evidence="11">
    <location>
        <begin position="210"/>
        <end position="267"/>
    </location>
</feature>
<dbReference type="InterPro" id="IPR050628">
    <property type="entry name" value="SNF2_RAD54_helicase_TF"/>
</dbReference>
<accession>A0A316Z724</accession>
<evidence type="ECO:0000259" key="13">
    <source>
        <dbReference type="PROSITE" id="PS51192"/>
    </source>
</evidence>
<reference evidence="15 16" key="1">
    <citation type="journal article" date="2018" name="Mol. Biol. Evol.">
        <title>Broad Genomic Sampling Reveals a Smut Pathogenic Ancestry of the Fungal Clade Ustilaginomycotina.</title>
        <authorList>
            <person name="Kijpornyongpan T."/>
            <person name="Mondo S.J."/>
            <person name="Barry K."/>
            <person name="Sandor L."/>
            <person name="Lee J."/>
            <person name="Lipzen A."/>
            <person name="Pangilinan J."/>
            <person name="LaButti K."/>
            <person name="Hainaut M."/>
            <person name="Henrissat B."/>
            <person name="Grigoriev I.V."/>
            <person name="Spatafora J.W."/>
            <person name="Aime M.C."/>
        </authorList>
    </citation>
    <scope>NUCLEOTIDE SEQUENCE [LARGE SCALE GENOMIC DNA]</scope>
    <source>
        <strain evidence="15 16">MCA 4186</strain>
    </source>
</reference>
<feature type="domain" description="RING-type" evidence="12">
    <location>
        <begin position="812"/>
        <end position="856"/>
    </location>
</feature>
<dbReference type="Proteomes" id="UP000245946">
    <property type="component" value="Unassembled WGS sequence"/>
</dbReference>
<dbReference type="GO" id="GO:0005634">
    <property type="term" value="C:nucleus"/>
    <property type="evidence" value="ECO:0007669"/>
    <property type="project" value="UniProtKB-SubCell"/>
</dbReference>
<evidence type="ECO:0000256" key="3">
    <source>
        <dbReference type="ARBA" id="ARBA00022723"/>
    </source>
</evidence>
<feature type="compositionally biased region" description="Basic residues" evidence="11">
    <location>
        <begin position="397"/>
        <end position="408"/>
    </location>
</feature>
<dbReference type="Gene3D" id="3.40.50.10810">
    <property type="entry name" value="Tandem AAA-ATPase domain"/>
    <property type="match status" value="1"/>
</dbReference>
<evidence type="ECO:0000256" key="6">
    <source>
        <dbReference type="ARBA" id="ARBA00022801"/>
    </source>
</evidence>
<feature type="compositionally biased region" description="Acidic residues" evidence="11">
    <location>
        <begin position="374"/>
        <end position="384"/>
    </location>
</feature>
<evidence type="ECO:0000256" key="9">
    <source>
        <dbReference type="ARBA" id="ARBA00022840"/>
    </source>
</evidence>
<protein>
    <recommendedName>
        <fullName evidence="17">P-loop containing nucleoside triphosphate hydrolase protein</fullName>
    </recommendedName>
</protein>
<dbReference type="GeneID" id="37270623"/>
<dbReference type="InterPro" id="IPR001650">
    <property type="entry name" value="Helicase_C-like"/>
</dbReference>
<dbReference type="Pfam" id="PF00097">
    <property type="entry name" value="zf-C3HC4"/>
    <property type="match status" value="1"/>
</dbReference>
<evidence type="ECO:0000256" key="8">
    <source>
        <dbReference type="ARBA" id="ARBA00022833"/>
    </source>
</evidence>
<feature type="region of interest" description="Disordered" evidence="11">
    <location>
        <begin position="1"/>
        <end position="193"/>
    </location>
</feature>
<dbReference type="InterPro" id="IPR017907">
    <property type="entry name" value="Znf_RING_CS"/>
</dbReference>
<dbReference type="InterPro" id="IPR001841">
    <property type="entry name" value="Znf_RING"/>
</dbReference>
<evidence type="ECO:0000256" key="2">
    <source>
        <dbReference type="ARBA" id="ARBA00007025"/>
    </source>
</evidence>
<dbReference type="InterPro" id="IPR027417">
    <property type="entry name" value="P-loop_NTPase"/>
</dbReference>
<dbReference type="GO" id="GO:0004386">
    <property type="term" value="F:helicase activity"/>
    <property type="evidence" value="ECO:0007669"/>
    <property type="project" value="UniProtKB-KW"/>
</dbReference>
<keyword evidence="16" id="KW-1185">Reference proteome</keyword>
<evidence type="ECO:0000256" key="7">
    <source>
        <dbReference type="ARBA" id="ARBA00022806"/>
    </source>
</evidence>
<evidence type="ECO:0000256" key="5">
    <source>
        <dbReference type="ARBA" id="ARBA00022771"/>
    </source>
</evidence>
<dbReference type="InterPro" id="IPR049730">
    <property type="entry name" value="SNF2/RAD54-like_C"/>
</dbReference>